<comment type="caution">
    <text evidence="5">The sequence shown here is derived from an EMBL/GenBank/DDBJ whole genome shotgun (WGS) entry which is preliminary data.</text>
</comment>
<reference evidence="5" key="1">
    <citation type="journal article" date="2021" name="PeerJ">
        <title>Extensive microbial diversity within the chicken gut microbiome revealed by metagenomics and culture.</title>
        <authorList>
            <person name="Gilroy R."/>
            <person name="Ravi A."/>
            <person name="Getino M."/>
            <person name="Pursley I."/>
            <person name="Horton D.L."/>
            <person name="Alikhan N.F."/>
            <person name="Baker D."/>
            <person name="Gharbi K."/>
            <person name="Hall N."/>
            <person name="Watson M."/>
            <person name="Adriaenssens E.M."/>
            <person name="Foster-Nyarko E."/>
            <person name="Jarju S."/>
            <person name="Secka A."/>
            <person name="Antonio M."/>
            <person name="Oren A."/>
            <person name="Chaudhuri R.R."/>
            <person name="La Ragione R."/>
            <person name="Hildebrand F."/>
            <person name="Pallen M.J."/>
        </authorList>
    </citation>
    <scope>NUCLEOTIDE SEQUENCE</scope>
    <source>
        <strain evidence="5">CHK178-16964</strain>
    </source>
</reference>
<dbReference type="SUPFAM" id="SSF46785">
    <property type="entry name" value="Winged helix' DNA-binding domain"/>
    <property type="match status" value="1"/>
</dbReference>
<evidence type="ECO:0000256" key="2">
    <source>
        <dbReference type="ARBA" id="ARBA00023125"/>
    </source>
</evidence>
<dbReference type="Gene3D" id="1.10.10.10">
    <property type="entry name" value="Winged helix-like DNA-binding domain superfamily/Winged helix DNA-binding domain"/>
    <property type="match status" value="1"/>
</dbReference>
<evidence type="ECO:0000313" key="6">
    <source>
        <dbReference type="Proteomes" id="UP000823900"/>
    </source>
</evidence>
<sequence>MSNIDIKTLLRQAELARKRMLRPRFLDIGLTVGQGQPRILQNLLEYGPQTQKELADHCFLDVTTMSRTLDRMEAAGLLEREDHPGSRRSYLICLTDLGREKAGQVMEIFQQANQIMLAGIPDEEAEQFCITLEKILKNIQKETDGEAL</sequence>
<keyword evidence="1" id="KW-0805">Transcription regulation</keyword>
<dbReference type="InterPro" id="IPR036388">
    <property type="entry name" value="WH-like_DNA-bd_sf"/>
</dbReference>
<reference evidence="5" key="2">
    <citation type="submission" date="2021-04" db="EMBL/GenBank/DDBJ databases">
        <authorList>
            <person name="Gilroy R."/>
        </authorList>
    </citation>
    <scope>NUCLEOTIDE SEQUENCE</scope>
    <source>
        <strain evidence="5">CHK178-16964</strain>
    </source>
</reference>
<dbReference type="PROSITE" id="PS01117">
    <property type="entry name" value="HTH_MARR_1"/>
    <property type="match status" value="1"/>
</dbReference>
<dbReference type="InterPro" id="IPR036390">
    <property type="entry name" value="WH_DNA-bd_sf"/>
</dbReference>
<keyword evidence="3" id="KW-0804">Transcription</keyword>
<dbReference type="GO" id="GO:0003677">
    <property type="term" value="F:DNA binding"/>
    <property type="evidence" value="ECO:0007669"/>
    <property type="project" value="UniProtKB-KW"/>
</dbReference>
<evidence type="ECO:0000259" key="4">
    <source>
        <dbReference type="PROSITE" id="PS50995"/>
    </source>
</evidence>
<dbReference type="EMBL" id="DWZA01000005">
    <property type="protein sequence ID" value="HJA70098.1"/>
    <property type="molecule type" value="Genomic_DNA"/>
</dbReference>
<dbReference type="Proteomes" id="UP000823900">
    <property type="component" value="Unassembled WGS sequence"/>
</dbReference>
<keyword evidence="2" id="KW-0238">DNA-binding</keyword>
<feature type="domain" description="HTH marR-type" evidence="4">
    <location>
        <begin position="3"/>
        <end position="137"/>
    </location>
</feature>
<dbReference type="PANTHER" id="PTHR42756">
    <property type="entry name" value="TRANSCRIPTIONAL REGULATOR, MARR"/>
    <property type="match status" value="1"/>
</dbReference>
<organism evidence="5 6">
    <name type="scientific">Candidatus Lachnoclostridium stercoravium</name>
    <dbReference type="NCBI Taxonomy" id="2838633"/>
    <lineage>
        <taxon>Bacteria</taxon>
        <taxon>Bacillati</taxon>
        <taxon>Bacillota</taxon>
        <taxon>Clostridia</taxon>
        <taxon>Lachnospirales</taxon>
        <taxon>Lachnospiraceae</taxon>
    </lineage>
</organism>
<evidence type="ECO:0000313" key="5">
    <source>
        <dbReference type="EMBL" id="HJA70098.1"/>
    </source>
</evidence>
<dbReference type="GO" id="GO:0003700">
    <property type="term" value="F:DNA-binding transcription factor activity"/>
    <property type="evidence" value="ECO:0007669"/>
    <property type="project" value="InterPro"/>
</dbReference>
<dbReference type="PROSITE" id="PS50995">
    <property type="entry name" value="HTH_MARR_2"/>
    <property type="match status" value="1"/>
</dbReference>
<proteinExistence type="predicted"/>
<dbReference type="AlphaFoldDB" id="A0A9D2HGV4"/>
<dbReference type="Pfam" id="PF01047">
    <property type="entry name" value="MarR"/>
    <property type="match status" value="1"/>
</dbReference>
<dbReference type="SMART" id="SM00347">
    <property type="entry name" value="HTH_MARR"/>
    <property type="match status" value="1"/>
</dbReference>
<name>A0A9D2HGV4_9FIRM</name>
<evidence type="ECO:0000256" key="1">
    <source>
        <dbReference type="ARBA" id="ARBA00023015"/>
    </source>
</evidence>
<dbReference type="PANTHER" id="PTHR42756:SF1">
    <property type="entry name" value="TRANSCRIPTIONAL REPRESSOR OF EMRAB OPERON"/>
    <property type="match status" value="1"/>
</dbReference>
<dbReference type="InterPro" id="IPR000835">
    <property type="entry name" value="HTH_MarR-typ"/>
</dbReference>
<dbReference type="PRINTS" id="PR00598">
    <property type="entry name" value="HTHMARR"/>
</dbReference>
<accession>A0A9D2HGV4</accession>
<protein>
    <submittedName>
        <fullName evidence="5">MarR family transcriptional regulator</fullName>
    </submittedName>
</protein>
<dbReference type="InterPro" id="IPR023187">
    <property type="entry name" value="Tscrpt_reg_MarR-type_CS"/>
</dbReference>
<gene>
    <name evidence="5" type="ORF">IAA07_00780</name>
</gene>
<evidence type="ECO:0000256" key="3">
    <source>
        <dbReference type="ARBA" id="ARBA00023163"/>
    </source>
</evidence>